<proteinExistence type="predicted"/>
<feature type="domain" description="HTH-type transcriptional repressor KstR2 C-terminal" evidence="1">
    <location>
        <begin position="2"/>
        <end position="73"/>
    </location>
</feature>
<dbReference type="Gene3D" id="1.10.357.10">
    <property type="entry name" value="Tetracycline Repressor, domain 2"/>
    <property type="match status" value="1"/>
</dbReference>
<dbReference type="Pfam" id="PF17932">
    <property type="entry name" value="TetR_C_24"/>
    <property type="match status" value="1"/>
</dbReference>
<reference evidence="2 3" key="1">
    <citation type="submission" date="2014-10" db="EMBL/GenBank/DDBJ databases">
        <title>Genome sequence of Novosphingobium malaysiense MUSC 273(T).</title>
        <authorList>
            <person name="Lee L.-H."/>
        </authorList>
    </citation>
    <scope>NUCLEOTIDE SEQUENCE [LARGE SCALE GENOMIC DNA]</scope>
    <source>
        <strain evidence="2 3">MUSC 273</strain>
    </source>
</reference>
<evidence type="ECO:0000259" key="1">
    <source>
        <dbReference type="Pfam" id="PF17932"/>
    </source>
</evidence>
<dbReference type="SUPFAM" id="SSF48498">
    <property type="entry name" value="Tetracyclin repressor-like, C-terminal domain"/>
    <property type="match status" value="1"/>
</dbReference>
<dbReference type="STRING" id="1348853.LK12_23410"/>
<name>A0A0B1ZF35_9SPHN</name>
<dbReference type="InterPro" id="IPR041490">
    <property type="entry name" value="KstR2_TetR_C"/>
</dbReference>
<dbReference type="Proteomes" id="UP000031057">
    <property type="component" value="Unassembled WGS sequence"/>
</dbReference>
<dbReference type="InterPro" id="IPR036271">
    <property type="entry name" value="Tet_transcr_reg_TetR-rel_C_sf"/>
</dbReference>
<comment type="caution">
    <text evidence="2">The sequence shown here is derived from an EMBL/GenBank/DDBJ whole genome shotgun (WGS) entry which is preliminary data.</text>
</comment>
<dbReference type="AlphaFoldDB" id="A0A0B1ZF35"/>
<dbReference type="EMBL" id="JTDI01000038">
    <property type="protein sequence ID" value="KHK87764.1"/>
    <property type="molecule type" value="Genomic_DNA"/>
</dbReference>
<feature type="non-terminal residue" evidence="2">
    <location>
        <position position="1"/>
    </location>
</feature>
<protein>
    <submittedName>
        <fullName evidence="2">TetR family transcriptional regulator</fullName>
    </submittedName>
</protein>
<evidence type="ECO:0000313" key="2">
    <source>
        <dbReference type="EMBL" id="KHK87764.1"/>
    </source>
</evidence>
<organism evidence="2 3">
    <name type="scientific">Novosphingobium malaysiense</name>
    <dbReference type="NCBI Taxonomy" id="1348853"/>
    <lineage>
        <taxon>Bacteria</taxon>
        <taxon>Pseudomonadati</taxon>
        <taxon>Pseudomonadota</taxon>
        <taxon>Alphaproteobacteria</taxon>
        <taxon>Sphingomonadales</taxon>
        <taxon>Sphingomonadaceae</taxon>
        <taxon>Novosphingobium</taxon>
    </lineage>
</organism>
<sequence>IEQFRALKRRIDRKIRVMIEDGIADGSIAPLDPKLLAFALAGALNWPGRWYDPKGPDKPAEIARKLVEILAQGFTSKPR</sequence>
<evidence type="ECO:0000313" key="3">
    <source>
        <dbReference type="Proteomes" id="UP000031057"/>
    </source>
</evidence>
<accession>A0A0B1ZF35</accession>
<keyword evidence="3" id="KW-1185">Reference proteome</keyword>
<gene>
    <name evidence="2" type="ORF">LK12_23410</name>
</gene>